<organism evidence="1 2">
    <name type="scientific">Anaerocolumna sedimenticola</name>
    <dbReference type="NCBI Taxonomy" id="2696063"/>
    <lineage>
        <taxon>Bacteria</taxon>
        <taxon>Bacillati</taxon>
        <taxon>Bacillota</taxon>
        <taxon>Clostridia</taxon>
        <taxon>Lachnospirales</taxon>
        <taxon>Lachnospiraceae</taxon>
        <taxon>Anaerocolumna</taxon>
    </lineage>
</organism>
<dbReference type="AlphaFoldDB" id="A0A6P1TK43"/>
<dbReference type="RefSeq" id="WP_161837267.1">
    <property type="nucleotide sequence ID" value="NZ_CP048000.1"/>
</dbReference>
<gene>
    <name evidence="1" type="ORF">Ana3638_06310</name>
</gene>
<dbReference type="KEGG" id="anr:Ana3638_06310"/>
<proteinExistence type="predicted"/>
<sequence>MNVSLQSGADYSYLFRSLNSSKGNSVSNLNFLSDYGSIRNGSYLKLLKAYYTKDGSNSAVSSIVKTNSISSDDTKTLVKVQSSTDALKESAYALCSTGKNSIFTQKEITTTAADGTKTSTTGYDTDTIYKALSQFVTDYNSVMAASDDVTSTSILSKTKNLINNTASNSKLLSSVGITINSDNSLSLNKETFVKGDINTVKSLFNGTGSYAYRVSAQASLINFAADHEASKANTYSYNGNYSNTYSSGSMFSALF</sequence>
<protein>
    <recommendedName>
        <fullName evidence="3">Flagellar hook-associated protein 2 C-terminal domain-containing protein</fullName>
    </recommendedName>
</protein>
<dbReference type="EMBL" id="CP048000">
    <property type="protein sequence ID" value="QHQ60431.1"/>
    <property type="molecule type" value="Genomic_DNA"/>
</dbReference>
<evidence type="ECO:0000313" key="2">
    <source>
        <dbReference type="Proteomes" id="UP000464314"/>
    </source>
</evidence>
<name>A0A6P1TK43_9FIRM</name>
<accession>A0A6P1TK43</accession>
<keyword evidence="2" id="KW-1185">Reference proteome</keyword>
<dbReference type="Proteomes" id="UP000464314">
    <property type="component" value="Chromosome"/>
</dbReference>
<reference evidence="1 2" key="1">
    <citation type="submission" date="2020-01" db="EMBL/GenBank/DDBJ databases">
        <title>Genome analysis of Anaerocolumna sp. CBA3638.</title>
        <authorList>
            <person name="Kim J."/>
            <person name="Roh S.W."/>
        </authorList>
    </citation>
    <scope>NUCLEOTIDE SEQUENCE [LARGE SCALE GENOMIC DNA]</scope>
    <source>
        <strain evidence="1 2">CBA3638</strain>
    </source>
</reference>
<evidence type="ECO:0008006" key="3">
    <source>
        <dbReference type="Google" id="ProtNLM"/>
    </source>
</evidence>
<evidence type="ECO:0000313" key="1">
    <source>
        <dbReference type="EMBL" id="QHQ60431.1"/>
    </source>
</evidence>